<keyword evidence="2" id="KW-1185">Reference proteome</keyword>
<dbReference type="InterPro" id="IPR018707">
    <property type="entry name" value="LpxR"/>
</dbReference>
<dbReference type="PROSITE" id="PS51257">
    <property type="entry name" value="PROKAR_LIPOPROTEIN"/>
    <property type="match status" value="1"/>
</dbReference>
<evidence type="ECO:0000313" key="1">
    <source>
        <dbReference type="EMBL" id="OEJ99498.1"/>
    </source>
</evidence>
<dbReference type="Pfam" id="PF09982">
    <property type="entry name" value="LpxR"/>
    <property type="match status" value="1"/>
</dbReference>
<organism evidence="1 2">
    <name type="scientific">Roseivirga misakiensis</name>
    <dbReference type="NCBI Taxonomy" id="1563681"/>
    <lineage>
        <taxon>Bacteria</taxon>
        <taxon>Pseudomonadati</taxon>
        <taxon>Bacteroidota</taxon>
        <taxon>Cytophagia</taxon>
        <taxon>Cytophagales</taxon>
        <taxon>Roseivirgaceae</taxon>
        <taxon>Roseivirga</taxon>
    </lineage>
</organism>
<dbReference type="InterPro" id="IPR037107">
    <property type="entry name" value="Put_OMP_sf"/>
</dbReference>
<comment type="caution">
    <text evidence="1">The sequence shown here is derived from an EMBL/GenBank/DDBJ whole genome shotgun (WGS) entry which is preliminary data.</text>
</comment>
<dbReference type="Proteomes" id="UP000095552">
    <property type="component" value="Unassembled WGS sequence"/>
</dbReference>
<accession>A0A1E5SK55</accession>
<dbReference type="STRING" id="1563681.BFP71_07910"/>
<evidence type="ECO:0000313" key="2">
    <source>
        <dbReference type="Proteomes" id="UP000095552"/>
    </source>
</evidence>
<name>A0A1E5SK55_9BACT</name>
<dbReference type="OrthoDB" id="622552at2"/>
<gene>
    <name evidence="1" type="ORF">BFP71_07910</name>
</gene>
<protein>
    <recommendedName>
        <fullName evidence="3">Lipid A deacylase LpxR family protein</fullName>
    </recommendedName>
</protein>
<evidence type="ECO:0008006" key="3">
    <source>
        <dbReference type="Google" id="ProtNLM"/>
    </source>
</evidence>
<dbReference type="RefSeq" id="WP_069834960.1">
    <property type="nucleotide sequence ID" value="NZ_MDGQ01000005.1"/>
</dbReference>
<reference evidence="1 2" key="1">
    <citation type="submission" date="2016-08" db="EMBL/GenBank/DDBJ databases">
        <title>Draft genome of Fabibacter sp. strain SK-8.</title>
        <authorList>
            <person name="Wong S.-K."/>
            <person name="Hamasaki K."/>
            <person name="Yoshizawa S."/>
        </authorList>
    </citation>
    <scope>NUCLEOTIDE SEQUENCE [LARGE SCALE GENOMIC DNA]</scope>
    <source>
        <strain evidence="1 2">SK-8</strain>
    </source>
</reference>
<dbReference type="Gene3D" id="2.40.128.140">
    <property type="entry name" value="Outer membrane protein"/>
    <property type="match status" value="1"/>
</dbReference>
<sequence length="315" mass="36253">MFSKGICLFLVLIISCGLYAQGGYKNSEFSFTNENDVYLLKDRDKYYSNGLITHFRWVPKAFRADTIKKIVDLEFSQKYFTPQDLLLGRVENFDRPYAGLLYGGYSVSTYKEESKRSMIGLEVGLVGPISGAEGFQKWYHETFGFPQPRGWDFQMPNELVFNIKSEFNKQYVLRPGKLDAVSTTAFSLGTAFTHAFQRLDIRFGKLQPLRNSAFTNALIGSGSENIPKHNYFFFGYGLQYVAQNITINGSVWNDNAPHTETIRPWVRHLRFGWASSSDRATFKVTYNWSSPEIRGNENHAYIGFELQLRFPRNQD</sequence>
<proteinExistence type="predicted"/>
<dbReference type="AlphaFoldDB" id="A0A1E5SK55"/>
<dbReference type="EMBL" id="MDGQ01000005">
    <property type="protein sequence ID" value="OEJ99498.1"/>
    <property type="molecule type" value="Genomic_DNA"/>
</dbReference>